<keyword evidence="5 8" id="KW-0812">Transmembrane</keyword>
<comment type="caution">
    <text evidence="9">The sequence shown here is derived from an EMBL/GenBank/DDBJ whole genome shotgun (WGS) entry which is preliminary data.</text>
</comment>
<gene>
    <name evidence="9" type="ORF">C7450_109242</name>
</gene>
<name>A0A2V3UBW0_9HYPH</name>
<feature type="transmembrane region" description="Helical" evidence="8">
    <location>
        <begin position="93"/>
        <end position="114"/>
    </location>
</feature>
<proteinExistence type="inferred from homology"/>
<keyword evidence="6 8" id="KW-1133">Transmembrane helix</keyword>
<dbReference type="AlphaFoldDB" id="A0A2V3UBW0"/>
<organism evidence="9 10">
    <name type="scientific">Chelatococcus asaccharovorans</name>
    <dbReference type="NCBI Taxonomy" id="28210"/>
    <lineage>
        <taxon>Bacteria</taxon>
        <taxon>Pseudomonadati</taxon>
        <taxon>Pseudomonadota</taxon>
        <taxon>Alphaproteobacteria</taxon>
        <taxon>Hyphomicrobiales</taxon>
        <taxon>Chelatococcaceae</taxon>
        <taxon>Chelatococcus</taxon>
    </lineage>
</organism>
<feature type="transmembrane region" description="Helical" evidence="8">
    <location>
        <begin position="211"/>
        <end position="230"/>
    </location>
</feature>
<feature type="transmembrane region" description="Helical" evidence="8">
    <location>
        <begin position="147"/>
        <end position="167"/>
    </location>
</feature>
<comment type="subcellular location">
    <subcellularLocation>
        <location evidence="1">Cell membrane</location>
        <topology evidence="1">Multi-pass membrane protein</topology>
    </subcellularLocation>
</comment>
<keyword evidence="10" id="KW-1185">Reference proteome</keyword>
<dbReference type="PANTHER" id="PTHR34979">
    <property type="entry name" value="INNER MEMBRANE PROTEIN YGAZ"/>
    <property type="match status" value="1"/>
</dbReference>
<dbReference type="Proteomes" id="UP000248021">
    <property type="component" value="Unassembled WGS sequence"/>
</dbReference>
<evidence type="ECO:0000256" key="4">
    <source>
        <dbReference type="ARBA" id="ARBA00022475"/>
    </source>
</evidence>
<dbReference type="InterPro" id="IPR011606">
    <property type="entry name" value="Brnchd-chn_aa_trnsp_permease"/>
</dbReference>
<sequence length="316" mass="33637">MQKKQYILDRDNEAFYYLHRTHMTDRSGKYLKIEEKTDALLFFSLQSRCICDAYPRSAIRAPQSHRAMTGVKEIPLEEEGVVPATAQAEWLDGLIAIAPVAAIVMPVGVLFGAVSTAKGLTVLEASLMSMLVFAGGAQIAAVDLWVAPVPIAAIVLSTFLINARHILMGVSLAPKTQAFTSRQRIAAFFFLTDEAWALSERRALHRPLTPAFWFPLALMVPAPWIAGTLIGTQLGNCLGDPGAIGADFAFTALLIWLIASFTTSRLALAAVVASSMTAALAHCAVGAPWHVVAGAIAGIAAAYASAGCEGTPRTCP</sequence>
<dbReference type="Pfam" id="PF03591">
    <property type="entry name" value="AzlC"/>
    <property type="match status" value="1"/>
</dbReference>
<evidence type="ECO:0000313" key="10">
    <source>
        <dbReference type="Proteomes" id="UP000248021"/>
    </source>
</evidence>
<keyword evidence="3" id="KW-0813">Transport</keyword>
<keyword evidence="7 8" id="KW-0472">Membrane</keyword>
<keyword evidence="4" id="KW-1003">Cell membrane</keyword>
<dbReference type="GO" id="GO:1903785">
    <property type="term" value="P:L-valine transmembrane transport"/>
    <property type="evidence" value="ECO:0007669"/>
    <property type="project" value="TreeGrafter"/>
</dbReference>
<reference evidence="9 10" key="1">
    <citation type="submission" date="2018-05" db="EMBL/GenBank/DDBJ databases">
        <title>Genomic Encyclopedia of Type Strains, Phase IV (KMG-IV): sequencing the most valuable type-strain genomes for metagenomic binning, comparative biology and taxonomic classification.</title>
        <authorList>
            <person name="Goeker M."/>
        </authorList>
    </citation>
    <scope>NUCLEOTIDE SEQUENCE [LARGE SCALE GENOMIC DNA]</scope>
    <source>
        <strain evidence="9 10">DSM 6462</strain>
    </source>
</reference>
<evidence type="ECO:0000313" key="9">
    <source>
        <dbReference type="EMBL" id="PXW55830.1"/>
    </source>
</evidence>
<evidence type="ECO:0000256" key="7">
    <source>
        <dbReference type="ARBA" id="ARBA00023136"/>
    </source>
</evidence>
<evidence type="ECO:0000256" key="6">
    <source>
        <dbReference type="ARBA" id="ARBA00022989"/>
    </source>
</evidence>
<comment type="similarity">
    <text evidence="2">Belongs to the AzlC family.</text>
</comment>
<dbReference type="GO" id="GO:0005886">
    <property type="term" value="C:plasma membrane"/>
    <property type="evidence" value="ECO:0007669"/>
    <property type="project" value="UniProtKB-SubCell"/>
</dbReference>
<evidence type="ECO:0000256" key="3">
    <source>
        <dbReference type="ARBA" id="ARBA00022448"/>
    </source>
</evidence>
<protein>
    <submittedName>
        <fullName evidence="9">4-azaleucine resistance transporter AzlC</fullName>
    </submittedName>
</protein>
<evidence type="ECO:0000256" key="1">
    <source>
        <dbReference type="ARBA" id="ARBA00004651"/>
    </source>
</evidence>
<evidence type="ECO:0000256" key="2">
    <source>
        <dbReference type="ARBA" id="ARBA00010735"/>
    </source>
</evidence>
<dbReference type="PANTHER" id="PTHR34979:SF1">
    <property type="entry name" value="INNER MEMBRANE PROTEIN YGAZ"/>
    <property type="match status" value="1"/>
</dbReference>
<evidence type="ECO:0000256" key="8">
    <source>
        <dbReference type="SAM" id="Phobius"/>
    </source>
</evidence>
<dbReference type="EMBL" id="QJJK01000009">
    <property type="protein sequence ID" value="PXW55830.1"/>
    <property type="molecule type" value="Genomic_DNA"/>
</dbReference>
<evidence type="ECO:0000256" key="5">
    <source>
        <dbReference type="ARBA" id="ARBA00022692"/>
    </source>
</evidence>
<accession>A0A2V3UBW0</accession>